<dbReference type="EMBL" id="LAZR01018785">
    <property type="protein sequence ID" value="KKL95012.1"/>
    <property type="molecule type" value="Genomic_DNA"/>
</dbReference>
<evidence type="ECO:0000313" key="1">
    <source>
        <dbReference type="EMBL" id="KKL95012.1"/>
    </source>
</evidence>
<sequence>MKELKKRKKRLSDPVKYLWSHFHYLKGGFTGWDKIKGSRNVHFNTTFQDKKIKRVVTYVEVITDYEIRVTIPPLSNDPLQHFKVYFGRDIPGDKRKELKEQLYPKIRKFILRNSL</sequence>
<organism evidence="1">
    <name type="scientific">marine sediment metagenome</name>
    <dbReference type="NCBI Taxonomy" id="412755"/>
    <lineage>
        <taxon>unclassified sequences</taxon>
        <taxon>metagenomes</taxon>
        <taxon>ecological metagenomes</taxon>
    </lineage>
</organism>
<protein>
    <submittedName>
        <fullName evidence="1">Uncharacterized protein</fullName>
    </submittedName>
</protein>
<gene>
    <name evidence="1" type="ORF">LCGC14_1858850</name>
</gene>
<accession>A0A0F9J764</accession>
<reference evidence="1" key="1">
    <citation type="journal article" date="2015" name="Nature">
        <title>Complex archaea that bridge the gap between prokaryotes and eukaryotes.</title>
        <authorList>
            <person name="Spang A."/>
            <person name="Saw J.H."/>
            <person name="Jorgensen S.L."/>
            <person name="Zaremba-Niedzwiedzka K."/>
            <person name="Martijn J."/>
            <person name="Lind A.E."/>
            <person name="van Eijk R."/>
            <person name="Schleper C."/>
            <person name="Guy L."/>
            <person name="Ettema T.J."/>
        </authorList>
    </citation>
    <scope>NUCLEOTIDE SEQUENCE</scope>
</reference>
<proteinExistence type="predicted"/>
<name>A0A0F9J764_9ZZZZ</name>
<comment type="caution">
    <text evidence="1">The sequence shown here is derived from an EMBL/GenBank/DDBJ whole genome shotgun (WGS) entry which is preliminary data.</text>
</comment>
<dbReference type="AlphaFoldDB" id="A0A0F9J764"/>